<gene>
    <name evidence="2" type="ORF">J4E00_21745</name>
</gene>
<dbReference type="RefSeq" id="WP_208177395.1">
    <property type="nucleotide sequence ID" value="NZ_JAGETZ010000012.1"/>
</dbReference>
<dbReference type="InterPro" id="IPR013783">
    <property type="entry name" value="Ig-like_fold"/>
</dbReference>
<protein>
    <submittedName>
        <fullName evidence="2">T9SS type A sorting domain-containing protein</fullName>
    </submittedName>
</protein>
<evidence type="ECO:0000313" key="2">
    <source>
        <dbReference type="EMBL" id="MBO2011704.1"/>
    </source>
</evidence>
<comment type="caution">
    <text evidence="2">The sequence shown here is derived from an EMBL/GenBank/DDBJ whole genome shotgun (WGS) entry which is preliminary data.</text>
</comment>
<dbReference type="InterPro" id="IPR026444">
    <property type="entry name" value="Secre_tail"/>
</dbReference>
<reference evidence="2 3" key="1">
    <citation type="submission" date="2021-03" db="EMBL/GenBank/DDBJ databases">
        <authorList>
            <person name="Kim M.K."/>
        </authorList>
    </citation>
    <scope>NUCLEOTIDE SEQUENCE [LARGE SCALE GENOMIC DNA]</scope>
    <source>
        <strain evidence="2 3">BT442</strain>
    </source>
</reference>
<accession>A0ABS3QKD0</accession>
<proteinExistence type="predicted"/>
<organism evidence="2 3">
    <name type="scientific">Hymenobacter negativus</name>
    <dbReference type="NCBI Taxonomy" id="2795026"/>
    <lineage>
        <taxon>Bacteria</taxon>
        <taxon>Pseudomonadati</taxon>
        <taxon>Bacteroidota</taxon>
        <taxon>Cytophagia</taxon>
        <taxon>Cytophagales</taxon>
        <taxon>Hymenobacteraceae</taxon>
        <taxon>Hymenobacter</taxon>
    </lineage>
</organism>
<dbReference type="EMBL" id="JAGETZ010000012">
    <property type="protein sequence ID" value="MBO2011704.1"/>
    <property type="molecule type" value="Genomic_DNA"/>
</dbReference>
<evidence type="ECO:0000313" key="3">
    <source>
        <dbReference type="Proteomes" id="UP000664369"/>
    </source>
</evidence>
<dbReference type="Pfam" id="PF18962">
    <property type="entry name" value="Por_Secre_tail"/>
    <property type="match status" value="1"/>
</dbReference>
<dbReference type="Gene3D" id="2.60.40.10">
    <property type="entry name" value="Immunoglobulins"/>
    <property type="match status" value="1"/>
</dbReference>
<sequence length="333" mass="34961">MKQASSVADRDLGCVVFICGSVASSANAVDSNPATAASISPPLAVGTAALRVGFDAPIPLGAQVNLTVSFTGSALSLGLVNNTTISTYTASGTQAKQTMNMSSVLNLTTLNTNTMNVGFTATDKFQEVELRTGSVLAVNVGYAVQLYHVTAAFTPLPVELTTFTGAAQASTVALKWTTASEKNSAYFQVERASAEAPERYQAIGQVSAAGSSTHALVYSFVDARPLAQAYYRLKQVDKDGTTAYSPIVAVRTTPVLALQAYPNPTNGRLTVTGPADARFTLFNQMGLAVQESKLDASEARQLDFSHQPDGLYFLRDHATGTTVKVTKAALQAQ</sequence>
<name>A0ABS3QKD0_9BACT</name>
<dbReference type="Proteomes" id="UP000664369">
    <property type="component" value="Unassembled WGS sequence"/>
</dbReference>
<feature type="domain" description="Secretion system C-terminal sorting" evidence="1">
    <location>
        <begin position="261"/>
        <end position="322"/>
    </location>
</feature>
<evidence type="ECO:0000259" key="1">
    <source>
        <dbReference type="Pfam" id="PF18962"/>
    </source>
</evidence>
<keyword evidence="3" id="KW-1185">Reference proteome</keyword>